<keyword evidence="1" id="KW-0812">Transmembrane</keyword>
<dbReference type="EMBL" id="JAHSTS010000003">
    <property type="protein sequence ID" value="MBV4461585.1"/>
    <property type="molecule type" value="Genomic_DNA"/>
</dbReference>
<dbReference type="RefSeq" id="WP_217894698.1">
    <property type="nucleotide sequence ID" value="NZ_JAHSTS010000003.1"/>
</dbReference>
<keyword evidence="1" id="KW-0472">Membrane</keyword>
<evidence type="ECO:0000256" key="1">
    <source>
        <dbReference type="SAM" id="Phobius"/>
    </source>
</evidence>
<evidence type="ECO:0000313" key="2">
    <source>
        <dbReference type="EMBL" id="MBV4461585.1"/>
    </source>
</evidence>
<name>A0ABS6PM79_9PSED</name>
<sequence>MQWLPSPPTDNLYKFMAIFGLWLLLGLLLLFAWFGYINFKLDEESRDNQHYYFSKNIELDITRRLASLDTKDTGENKLEWVPENFNPDQERKFLEQALKNHEETMKRTEYTLKSQTSRDIKIFEASGALWILWVYVVFAIGCPYFGFKWWYKKIQLPNEAANDIELKIKEASLLKLQIEISQLQPMHQTIKQLMDLHRRT</sequence>
<organism evidence="2 3">
    <name type="scientific">Pseudomonas ekonensis</name>
    <dbReference type="NCBI Taxonomy" id="2842353"/>
    <lineage>
        <taxon>Bacteria</taxon>
        <taxon>Pseudomonadati</taxon>
        <taxon>Pseudomonadota</taxon>
        <taxon>Gammaproteobacteria</taxon>
        <taxon>Pseudomonadales</taxon>
        <taxon>Pseudomonadaceae</taxon>
        <taxon>Pseudomonas</taxon>
    </lineage>
</organism>
<keyword evidence="1" id="KW-1133">Transmembrane helix</keyword>
<gene>
    <name evidence="2" type="ORF">KVG96_26795</name>
</gene>
<evidence type="ECO:0000313" key="3">
    <source>
        <dbReference type="Proteomes" id="UP000765224"/>
    </source>
</evidence>
<protein>
    <submittedName>
        <fullName evidence="2">Uncharacterized protein</fullName>
    </submittedName>
</protein>
<proteinExistence type="predicted"/>
<feature type="transmembrane region" description="Helical" evidence="1">
    <location>
        <begin position="127"/>
        <end position="147"/>
    </location>
</feature>
<dbReference type="Proteomes" id="UP000765224">
    <property type="component" value="Unassembled WGS sequence"/>
</dbReference>
<reference evidence="2 3" key="1">
    <citation type="submission" date="2021-06" db="EMBL/GenBank/DDBJ databases">
        <title>Updating the genus Pseudomonas: Description of 43 new species and partition of the Pseudomonas putida group.</title>
        <authorList>
            <person name="Girard L."/>
            <person name="Lood C."/>
            <person name="Vandamme P."/>
            <person name="Rokni-Zadeh H."/>
            <person name="Van Noort V."/>
            <person name="Hofte M."/>
            <person name="Lavigne R."/>
            <person name="De Mot R."/>
        </authorList>
    </citation>
    <scope>NUCLEOTIDE SEQUENCE [LARGE SCALE GENOMIC DNA]</scope>
    <source>
        <strain evidence="2 3">COR58</strain>
    </source>
</reference>
<feature type="transmembrane region" description="Helical" evidence="1">
    <location>
        <begin position="12"/>
        <end position="36"/>
    </location>
</feature>
<keyword evidence="3" id="KW-1185">Reference proteome</keyword>
<comment type="caution">
    <text evidence="2">The sequence shown here is derived from an EMBL/GenBank/DDBJ whole genome shotgun (WGS) entry which is preliminary data.</text>
</comment>
<accession>A0ABS6PM79</accession>